<keyword evidence="3 5" id="KW-1133">Transmembrane helix</keyword>
<dbReference type="GO" id="GO:0005886">
    <property type="term" value="C:plasma membrane"/>
    <property type="evidence" value="ECO:0007669"/>
    <property type="project" value="UniProtKB-SubCell"/>
</dbReference>
<dbReference type="PANTHER" id="PTHR24221:SF430">
    <property type="entry name" value="MULTIDRUG RESISTANCE ABC TRANSPORTER ATP-BINDING_PERMEASE PROTEIN YHEH-RELATED"/>
    <property type="match status" value="1"/>
</dbReference>
<evidence type="ECO:0000256" key="1">
    <source>
        <dbReference type="ARBA" id="ARBA00004651"/>
    </source>
</evidence>
<evidence type="ECO:0000256" key="2">
    <source>
        <dbReference type="ARBA" id="ARBA00022692"/>
    </source>
</evidence>
<dbReference type="Gene3D" id="1.20.1560.10">
    <property type="entry name" value="ABC transporter type 1, transmembrane domain"/>
    <property type="match status" value="1"/>
</dbReference>
<dbReference type="GO" id="GO:0005524">
    <property type="term" value="F:ATP binding"/>
    <property type="evidence" value="ECO:0007669"/>
    <property type="project" value="InterPro"/>
</dbReference>
<evidence type="ECO:0000313" key="8">
    <source>
        <dbReference type="Proteomes" id="UP000019102"/>
    </source>
</evidence>
<dbReference type="InterPro" id="IPR036640">
    <property type="entry name" value="ABC1_TM_sf"/>
</dbReference>
<name>W4VM39_9BACI</name>
<dbReference type="InterPro" id="IPR011527">
    <property type="entry name" value="ABC1_TM_dom"/>
</dbReference>
<sequence>MQVSANKIIQKMRNDVFRHIEELPMQYFVNRPAGKIVARVTNDTEAIKELYVKVLKTFVNGFIYMTGIFIALFLLNTTLASICLVLVPPLLFVWMKLYKKYASNYNEVILTTNTDINRSINESIQGMPIIQAFRRTKKTQDEFEVLNNRQFTYQKKLIVFNALTSFNLVNAIRGHCICSIYLVFRLCFLIW</sequence>
<dbReference type="eggNOG" id="COG1132">
    <property type="taxonomic scope" value="Bacteria"/>
</dbReference>
<comment type="caution">
    <text evidence="7">The sequence shown here is derived from an EMBL/GenBank/DDBJ whole genome shotgun (WGS) entry which is preliminary data.</text>
</comment>
<dbReference type="EMBL" id="BAVS01000021">
    <property type="protein sequence ID" value="GAE94241.1"/>
    <property type="molecule type" value="Genomic_DNA"/>
</dbReference>
<evidence type="ECO:0000313" key="7">
    <source>
        <dbReference type="EMBL" id="GAE94241.1"/>
    </source>
</evidence>
<keyword evidence="2 5" id="KW-0812">Transmembrane</keyword>
<dbReference type="SUPFAM" id="SSF90123">
    <property type="entry name" value="ABC transporter transmembrane region"/>
    <property type="match status" value="1"/>
</dbReference>
<gene>
    <name evidence="7" type="ORF">JCM21714_3381</name>
</gene>
<keyword evidence="8" id="KW-1185">Reference proteome</keyword>
<organism evidence="7 8">
    <name type="scientific">Gracilibacillus boraciitolerans JCM 21714</name>
    <dbReference type="NCBI Taxonomy" id="1298598"/>
    <lineage>
        <taxon>Bacteria</taxon>
        <taxon>Bacillati</taxon>
        <taxon>Bacillota</taxon>
        <taxon>Bacilli</taxon>
        <taxon>Bacillales</taxon>
        <taxon>Bacillaceae</taxon>
        <taxon>Gracilibacillus</taxon>
    </lineage>
</organism>
<dbReference type="GO" id="GO:0140359">
    <property type="term" value="F:ABC-type transporter activity"/>
    <property type="evidence" value="ECO:0007669"/>
    <property type="project" value="InterPro"/>
</dbReference>
<dbReference type="GO" id="GO:0034040">
    <property type="term" value="F:ATPase-coupled lipid transmembrane transporter activity"/>
    <property type="evidence" value="ECO:0007669"/>
    <property type="project" value="TreeGrafter"/>
</dbReference>
<evidence type="ECO:0000256" key="3">
    <source>
        <dbReference type="ARBA" id="ARBA00022989"/>
    </source>
</evidence>
<dbReference type="AlphaFoldDB" id="W4VM39"/>
<dbReference type="STRING" id="1298598.JCM21714_3381"/>
<evidence type="ECO:0000259" key="6">
    <source>
        <dbReference type="PROSITE" id="PS50929"/>
    </source>
</evidence>
<keyword evidence="4 5" id="KW-0472">Membrane</keyword>
<dbReference type="InterPro" id="IPR039421">
    <property type="entry name" value="Type_1_exporter"/>
</dbReference>
<dbReference type="Proteomes" id="UP000019102">
    <property type="component" value="Unassembled WGS sequence"/>
</dbReference>
<reference evidence="7 8" key="1">
    <citation type="journal article" date="2014" name="Genome Announc.">
        <title>Draft Genome Sequence of the Boron-Tolerant and Moderately Halotolerant Bacterium Gracilibacillus boraciitolerans JCM 21714T.</title>
        <authorList>
            <person name="Ahmed I."/>
            <person name="Oshima K."/>
            <person name="Suda W."/>
            <person name="Kitamura K."/>
            <person name="Iida T."/>
            <person name="Ohmori Y."/>
            <person name="Fujiwara T."/>
            <person name="Hattori M."/>
            <person name="Ohkuma M."/>
        </authorList>
    </citation>
    <scope>NUCLEOTIDE SEQUENCE [LARGE SCALE GENOMIC DNA]</scope>
    <source>
        <strain evidence="7 8">JCM 21714</strain>
    </source>
</reference>
<feature type="transmembrane region" description="Helical" evidence="5">
    <location>
        <begin position="62"/>
        <end position="95"/>
    </location>
</feature>
<dbReference type="PROSITE" id="PS50929">
    <property type="entry name" value="ABC_TM1F"/>
    <property type="match status" value="1"/>
</dbReference>
<evidence type="ECO:0000256" key="4">
    <source>
        <dbReference type="ARBA" id="ARBA00023136"/>
    </source>
</evidence>
<dbReference type="Pfam" id="PF00664">
    <property type="entry name" value="ABC_membrane"/>
    <property type="match status" value="1"/>
</dbReference>
<comment type="subcellular location">
    <subcellularLocation>
        <location evidence="1">Cell membrane</location>
        <topology evidence="1">Multi-pass membrane protein</topology>
    </subcellularLocation>
</comment>
<protein>
    <submittedName>
        <fullName evidence="7">ABC transporter</fullName>
    </submittedName>
</protein>
<dbReference type="PANTHER" id="PTHR24221">
    <property type="entry name" value="ATP-BINDING CASSETTE SUB-FAMILY B"/>
    <property type="match status" value="1"/>
</dbReference>
<proteinExistence type="predicted"/>
<evidence type="ECO:0000256" key="5">
    <source>
        <dbReference type="SAM" id="Phobius"/>
    </source>
</evidence>
<feature type="domain" description="ABC transmembrane type-1" evidence="6">
    <location>
        <begin position="1"/>
        <end position="172"/>
    </location>
</feature>
<accession>W4VM39</accession>